<sequence length="272" mass="31334">MTILERQISILNEYHVNPIKVVIGKEGTCWDKTIIEQIREIHNDLVINDDNLNTGPAYSCKLAMNSMEHEHTLIIDGDVVFEPTVIFELISHPSNVMIAKVSNDKRLAGMIKVNEQRVVEVGINKAFNRVYSGMLKINTAGFKLLKQVLNVCNKKDTLINPFNEILDRIEVEYIDSNSWINVNTLDLLRDATLLGGSHAKIDFRVHDSPVVKKEFFSEGQEKLLNQIRWLESIGNKEHFPRIFRKCISNNYVGYEIPFYNYPSLRDLLMSER</sequence>
<feature type="non-terminal residue" evidence="1">
    <location>
        <position position="272"/>
    </location>
</feature>
<reference evidence="1" key="1">
    <citation type="journal article" date="2014" name="Front. Microbiol.">
        <title>High frequency of phylogenetically diverse reductive dehalogenase-homologous genes in deep subseafloor sedimentary metagenomes.</title>
        <authorList>
            <person name="Kawai M."/>
            <person name="Futagami T."/>
            <person name="Toyoda A."/>
            <person name="Takaki Y."/>
            <person name="Nishi S."/>
            <person name="Hori S."/>
            <person name="Arai W."/>
            <person name="Tsubouchi T."/>
            <person name="Morono Y."/>
            <person name="Uchiyama I."/>
            <person name="Ito T."/>
            <person name="Fujiyama A."/>
            <person name="Inagaki F."/>
            <person name="Takami H."/>
        </authorList>
    </citation>
    <scope>NUCLEOTIDE SEQUENCE</scope>
    <source>
        <strain evidence="1">Expedition CK06-06</strain>
    </source>
</reference>
<evidence type="ECO:0008006" key="2">
    <source>
        <dbReference type="Google" id="ProtNLM"/>
    </source>
</evidence>
<comment type="caution">
    <text evidence="1">The sequence shown here is derived from an EMBL/GenBank/DDBJ whole genome shotgun (WGS) entry which is preliminary data.</text>
</comment>
<dbReference type="SUPFAM" id="SSF53448">
    <property type="entry name" value="Nucleotide-diphospho-sugar transferases"/>
    <property type="match status" value="1"/>
</dbReference>
<evidence type="ECO:0000313" key="1">
    <source>
        <dbReference type="EMBL" id="GAI61505.1"/>
    </source>
</evidence>
<gene>
    <name evidence="1" type="ORF">S12H4_01281</name>
</gene>
<proteinExistence type="predicted"/>
<dbReference type="AlphaFoldDB" id="X1REE0"/>
<dbReference type="Gene3D" id="3.90.550.10">
    <property type="entry name" value="Spore Coat Polysaccharide Biosynthesis Protein SpsA, Chain A"/>
    <property type="match status" value="1"/>
</dbReference>
<dbReference type="EMBL" id="BARW01000243">
    <property type="protein sequence ID" value="GAI61505.1"/>
    <property type="molecule type" value="Genomic_DNA"/>
</dbReference>
<dbReference type="InterPro" id="IPR029044">
    <property type="entry name" value="Nucleotide-diphossugar_trans"/>
</dbReference>
<accession>X1REE0</accession>
<organism evidence="1">
    <name type="scientific">marine sediment metagenome</name>
    <dbReference type="NCBI Taxonomy" id="412755"/>
    <lineage>
        <taxon>unclassified sequences</taxon>
        <taxon>metagenomes</taxon>
        <taxon>ecological metagenomes</taxon>
    </lineage>
</organism>
<name>X1REE0_9ZZZZ</name>
<protein>
    <recommendedName>
        <fullName evidence="2">Glycosyltransferase 2-like domain-containing protein</fullName>
    </recommendedName>
</protein>